<evidence type="ECO:0000313" key="8">
    <source>
        <dbReference type="Proteomes" id="UP000053820"/>
    </source>
</evidence>
<dbReference type="GO" id="GO:0005737">
    <property type="term" value="C:cytoplasm"/>
    <property type="evidence" value="ECO:0007669"/>
    <property type="project" value="TreeGrafter"/>
</dbReference>
<dbReference type="InterPro" id="IPR036282">
    <property type="entry name" value="Glutathione-S-Trfase_C_sf"/>
</dbReference>
<organism evidence="7 8">
    <name type="scientific">Hydnomerulius pinastri MD-312</name>
    <dbReference type="NCBI Taxonomy" id="994086"/>
    <lineage>
        <taxon>Eukaryota</taxon>
        <taxon>Fungi</taxon>
        <taxon>Dikarya</taxon>
        <taxon>Basidiomycota</taxon>
        <taxon>Agaricomycotina</taxon>
        <taxon>Agaricomycetes</taxon>
        <taxon>Agaricomycetidae</taxon>
        <taxon>Boletales</taxon>
        <taxon>Boletales incertae sedis</taxon>
        <taxon>Leucogyrophana</taxon>
    </lineage>
</organism>
<name>A0A0C9V492_9AGAM</name>
<dbReference type="Proteomes" id="UP000053820">
    <property type="component" value="Unassembled WGS sequence"/>
</dbReference>
<dbReference type="Gene3D" id="1.20.1050.10">
    <property type="match status" value="1"/>
</dbReference>
<evidence type="ECO:0000313" key="7">
    <source>
        <dbReference type="EMBL" id="KIJ60204.1"/>
    </source>
</evidence>
<dbReference type="HOGENOM" id="CLU_011226_5_1_1"/>
<evidence type="ECO:0000259" key="5">
    <source>
        <dbReference type="PROSITE" id="PS50404"/>
    </source>
</evidence>
<dbReference type="Gene3D" id="3.40.30.10">
    <property type="entry name" value="Glutaredoxin"/>
    <property type="match status" value="1"/>
</dbReference>
<dbReference type="SUPFAM" id="SSF47616">
    <property type="entry name" value="GST C-terminal domain-like"/>
    <property type="match status" value="1"/>
</dbReference>
<evidence type="ECO:0000256" key="4">
    <source>
        <dbReference type="RuleBase" id="RU003494"/>
    </source>
</evidence>
<sequence length="222" mass="25251">MASIFTGRIILLDRHCYLYALDDYRNTMVLKLYGFLPATCTRRAMIVCHGLGVPYELVNVDLRTGAHEDPEYRKKHPFGLVPYIDDDGFILFESRAICRYFVRKYAKEGTKGLLHGDPRQEALFEQAASIEAFNFDPDAVGICMEKIFKPLKGLPTNESRMLEHVDGLSSKMDAYDAMLGNQKYLAGENLTLADLFHVPYIAAVTRQGSVRSSRVDPMWRDE</sequence>
<dbReference type="FunFam" id="3.40.30.10:FF:000039">
    <property type="entry name" value="Glutathione S-transferase domain"/>
    <property type="match status" value="1"/>
</dbReference>
<feature type="domain" description="GST C-terminal" evidence="6">
    <location>
        <begin position="117"/>
        <end position="222"/>
    </location>
</feature>
<proteinExistence type="inferred from homology"/>
<dbReference type="InterPro" id="IPR036249">
    <property type="entry name" value="Thioredoxin-like_sf"/>
</dbReference>
<dbReference type="EMBL" id="KN839875">
    <property type="protein sequence ID" value="KIJ60204.1"/>
    <property type="molecule type" value="Genomic_DNA"/>
</dbReference>
<dbReference type="InterPro" id="IPR004045">
    <property type="entry name" value="Glutathione_S-Trfase_N"/>
</dbReference>
<comment type="catalytic activity">
    <reaction evidence="3">
        <text>RX + glutathione = an S-substituted glutathione + a halide anion + H(+)</text>
        <dbReference type="Rhea" id="RHEA:16437"/>
        <dbReference type="ChEBI" id="CHEBI:15378"/>
        <dbReference type="ChEBI" id="CHEBI:16042"/>
        <dbReference type="ChEBI" id="CHEBI:17792"/>
        <dbReference type="ChEBI" id="CHEBI:57925"/>
        <dbReference type="ChEBI" id="CHEBI:90779"/>
        <dbReference type="EC" id="2.5.1.18"/>
    </reaction>
</comment>
<dbReference type="InterPro" id="IPR004046">
    <property type="entry name" value="GST_C"/>
</dbReference>
<dbReference type="InterPro" id="IPR040079">
    <property type="entry name" value="Glutathione_S-Trfase"/>
</dbReference>
<protein>
    <recommendedName>
        <fullName evidence="1">glutathione transferase</fullName>
        <ecNumber evidence="1">2.5.1.18</ecNumber>
    </recommendedName>
</protein>
<dbReference type="CDD" id="cd03053">
    <property type="entry name" value="GST_N_Phi"/>
    <property type="match status" value="1"/>
</dbReference>
<dbReference type="Pfam" id="PF00043">
    <property type="entry name" value="GST_C"/>
    <property type="match status" value="1"/>
</dbReference>
<keyword evidence="8" id="KW-1185">Reference proteome</keyword>
<accession>A0A0C9V492</accession>
<dbReference type="GO" id="GO:0004364">
    <property type="term" value="F:glutathione transferase activity"/>
    <property type="evidence" value="ECO:0007669"/>
    <property type="project" value="UniProtKB-EC"/>
</dbReference>
<keyword evidence="2" id="KW-0808">Transferase</keyword>
<dbReference type="AlphaFoldDB" id="A0A0C9V492"/>
<dbReference type="GO" id="GO:0006749">
    <property type="term" value="P:glutathione metabolic process"/>
    <property type="evidence" value="ECO:0007669"/>
    <property type="project" value="TreeGrafter"/>
</dbReference>
<dbReference type="Pfam" id="PF02798">
    <property type="entry name" value="GST_N"/>
    <property type="match status" value="1"/>
</dbReference>
<feature type="domain" description="GST N-terminal" evidence="5">
    <location>
        <begin position="28"/>
        <end position="109"/>
    </location>
</feature>
<dbReference type="PANTHER" id="PTHR43900:SF3">
    <property type="entry name" value="GLUTATHIONE S-TRANSFERASE RHO"/>
    <property type="match status" value="1"/>
</dbReference>
<dbReference type="PROSITE" id="PS50404">
    <property type="entry name" value="GST_NTER"/>
    <property type="match status" value="1"/>
</dbReference>
<dbReference type="SUPFAM" id="SSF52833">
    <property type="entry name" value="Thioredoxin-like"/>
    <property type="match status" value="1"/>
</dbReference>
<dbReference type="GO" id="GO:0043295">
    <property type="term" value="F:glutathione binding"/>
    <property type="evidence" value="ECO:0007669"/>
    <property type="project" value="TreeGrafter"/>
</dbReference>
<evidence type="ECO:0000259" key="6">
    <source>
        <dbReference type="PROSITE" id="PS50405"/>
    </source>
</evidence>
<dbReference type="InterPro" id="IPR010987">
    <property type="entry name" value="Glutathione-S-Trfase_C-like"/>
</dbReference>
<evidence type="ECO:0000256" key="1">
    <source>
        <dbReference type="ARBA" id="ARBA00012452"/>
    </source>
</evidence>
<gene>
    <name evidence="7" type="ORF">HYDPIDRAFT_117463</name>
</gene>
<evidence type="ECO:0000256" key="3">
    <source>
        <dbReference type="ARBA" id="ARBA00047960"/>
    </source>
</evidence>
<dbReference type="EC" id="2.5.1.18" evidence="1"/>
<evidence type="ECO:0000256" key="2">
    <source>
        <dbReference type="ARBA" id="ARBA00022679"/>
    </source>
</evidence>
<dbReference type="SFLD" id="SFLDG00358">
    <property type="entry name" value="Main_(cytGST)"/>
    <property type="match status" value="1"/>
</dbReference>
<dbReference type="PANTHER" id="PTHR43900">
    <property type="entry name" value="GLUTATHIONE S-TRANSFERASE RHO"/>
    <property type="match status" value="1"/>
</dbReference>
<dbReference type="PROSITE" id="PS50405">
    <property type="entry name" value="GST_CTER"/>
    <property type="match status" value="1"/>
</dbReference>
<dbReference type="SFLD" id="SFLDS00019">
    <property type="entry name" value="Glutathione_Transferase_(cytos"/>
    <property type="match status" value="1"/>
</dbReference>
<reference evidence="7 8" key="1">
    <citation type="submission" date="2014-04" db="EMBL/GenBank/DDBJ databases">
        <title>Evolutionary Origins and Diversification of the Mycorrhizal Mutualists.</title>
        <authorList>
            <consortium name="DOE Joint Genome Institute"/>
            <consortium name="Mycorrhizal Genomics Consortium"/>
            <person name="Kohler A."/>
            <person name="Kuo A."/>
            <person name="Nagy L.G."/>
            <person name="Floudas D."/>
            <person name="Copeland A."/>
            <person name="Barry K.W."/>
            <person name="Cichocki N."/>
            <person name="Veneault-Fourrey C."/>
            <person name="LaButti K."/>
            <person name="Lindquist E.A."/>
            <person name="Lipzen A."/>
            <person name="Lundell T."/>
            <person name="Morin E."/>
            <person name="Murat C."/>
            <person name="Riley R."/>
            <person name="Ohm R."/>
            <person name="Sun H."/>
            <person name="Tunlid A."/>
            <person name="Henrissat B."/>
            <person name="Grigoriev I.V."/>
            <person name="Hibbett D.S."/>
            <person name="Martin F."/>
        </authorList>
    </citation>
    <scope>NUCLEOTIDE SEQUENCE [LARGE SCALE GENOMIC DNA]</scope>
    <source>
        <strain evidence="7 8">MD-312</strain>
    </source>
</reference>
<dbReference type="OrthoDB" id="249703at2759"/>
<comment type="similarity">
    <text evidence="4">Belongs to the GST superfamily.</text>
</comment>